<organism evidence="2 3">
    <name type="scientific">Lipomyces tetrasporus</name>
    <dbReference type="NCBI Taxonomy" id="54092"/>
    <lineage>
        <taxon>Eukaryota</taxon>
        <taxon>Fungi</taxon>
        <taxon>Dikarya</taxon>
        <taxon>Ascomycota</taxon>
        <taxon>Saccharomycotina</taxon>
        <taxon>Lipomycetes</taxon>
        <taxon>Lipomycetales</taxon>
        <taxon>Lipomycetaceae</taxon>
        <taxon>Lipomyces</taxon>
    </lineage>
</organism>
<evidence type="ECO:0000256" key="1">
    <source>
        <dbReference type="SAM" id="MobiDB-lite"/>
    </source>
</evidence>
<sequence length="97" mass="10755">MSDADKIKEAFNSVLVATAQLARNLQESASPNVYPPVLGEARVALDKSLKSFHTALDMTEITLKQARDTLQRDLNKLQKSKQQNSSAQPQPFTIDIE</sequence>
<accession>A0AAD7QPA9</accession>
<evidence type="ECO:0000313" key="2">
    <source>
        <dbReference type="EMBL" id="KAJ8098451.1"/>
    </source>
</evidence>
<protein>
    <submittedName>
        <fullName evidence="2">Uncharacterized protein</fullName>
    </submittedName>
</protein>
<proteinExistence type="predicted"/>
<name>A0AAD7QPA9_9ASCO</name>
<feature type="region of interest" description="Disordered" evidence="1">
    <location>
        <begin position="76"/>
        <end position="97"/>
    </location>
</feature>
<feature type="compositionally biased region" description="Polar residues" evidence="1">
    <location>
        <begin position="80"/>
        <end position="91"/>
    </location>
</feature>
<gene>
    <name evidence="2" type="ORF">POJ06DRAFT_151747</name>
</gene>
<dbReference type="RefSeq" id="XP_056041901.1">
    <property type="nucleotide sequence ID" value="XM_056184677.1"/>
</dbReference>
<dbReference type="EMBL" id="JARPMG010000009">
    <property type="protein sequence ID" value="KAJ8098451.1"/>
    <property type="molecule type" value="Genomic_DNA"/>
</dbReference>
<dbReference type="GeneID" id="80879843"/>
<dbReference type="Proteomes" id="UP001217417">
    <property type="component" value="Unassembled WGS sequence"/>
</dbReference>
<dbReference type="AlphaFoldDB" id="A0AAD7QPA9"/>
<comment type="caution">
    <text evidence="2">The sequence shown here is derived from an EMBL/GenBank/DDBJ whole genome shotgun (WGS) entry which is preliminary data.</text>
</comment>
<reference evidence="2" key="1">
    <citation type="submission" date="2023-03" db="EMBL/GenBank/DDBJ databases">
        <title>Near-Complete genome sequence of Lipomyces tetrasporous NRRL Y-64009, an oleaginous yeast capable of growing on lignocellulosic hydrolysates.</title>
        <authorList>
            <consortium name="Lawrence Berkeley National Laboratory"/>
            <person name="Jagtap S.S."/>
            <person name="Liu J.-J."/>
            <person name="Walukiewicz H.E."/>
            <person name="Pangilinan J."/>
            <person name="Lipzen A."/>
            <person name="Ahrendt S."/>
            <person name="Koriabine M."/>
            <person name="Cobaugh K."/>
            <person name="Salamov A."/>
            <person name="Yoshinaga Y."/>
            <person name="Ng V."/>
            <person name="Daum C."/>
            <person name="Grigoriev I.V."/>
            <person name="Slininger P.J."/>
            <person name="Dien B.S."/>
            <person name="Jin Y.-S."/>
            <person name="Rao C.V."/>
        </authorList>
    </citation>
    <scope>NUCLEOTIDE SEQUENCE</scope>
    <source>
        <strain evidence="2">NRRL Y-64009</strain>
    </source>
</reference>
<keyword evidence="3" id="KW-1185">Reference proteome</keyword>
<evidence type="ECO:0000313" key="3">
    <source>
        <dbReference type="Proteomes" id="UP001217417"/>
    </source>
</evidence>